<evidence type="ECO:0000256" key="4">
    <source>
        <dbReference type="ARBA" id="ARBA00022692"/>
    </source>
</evidence>
<keyword evidence="5 13" id="KW-1133">Transmembrane helix</keyword>
<name>A0A2N9LNV3_9BACT</name>
<evidence type="ECO:0000256" key="7">
    <source>
        <dbReference type="ARBA" id="ARBA00023186"/>
    </source>
</evidence>
<comment type="subcellular location">
    <subcellularLocation>
        <location evidence="1">Cell inner membrane</location>
        <topology evidence="1">Single-pass type II membrane protein</topology>
        <orientation evidence="1">Periplasmic side</orientation>
    </subcellularLocation>
</comment>
<gene>
    <name evidence="15" type="ORF">SBA5_470048</name>
</gene>
<evidence type="ECO:0000256" key="13">
    <source>
        <dbReference type="SAM" id="Phobius"/>
    </source>
</evidence>
<dbReference type="InterPro" id="IPR000297">
    <property type="entry name" value="PPIase_PpiC"/>
</dbReference>
<dbReference type="GO" id="GO:0003755">
    <property type="term" value="F:peptidyl-prolyl cis-trans isomerase activity"/>
    <property type="evidence" value="ECO:0007669"/>
    <property type="project" value="UniProtKB-KW"/>
</dbReference>
<dbReference type="EMBL" id="OKRB01000105">
    <property type="protein sequence ID" value="SPE24927.1"/>
    <property type="molecule type" value="Genomic_DNA"/>
</dbReference>
<evidence type="ECO:0000256" key="11">
    <source>
        <dbReference type="PROSITE-ProRule" id="PRU00278"/>
    </source>
</evidence>
<protein>
    <recommendedName>
        <fullName evidence="9">Periplasmic chaperone PpiD</fullName>
    </recommendedName>
    <alternativeName>
        <fullName evidence="10">Periplasmic folding chaperone</fullName>
    </alternativeName>
</protein>
<keyword evidence="2" id="KW-1003">Cell membrane</keyword>
<keyword evidence="4 13" id="KW-0812">Transmembrane</keyword>
<evidence type="ECO:0000313" key="16">
    <source>
        <dbReference type="Proteomes" id="UP000239735"/>
    </source>
</evidence>
<keyword evidence="11" id="KW-0697">Rotamase</keyword>
<sequence>MIRFLQTENRMVKALIVVIIGAASVTMVLYLIPGLSGVGSSSPDTYAVVFPHWYSRILSSGVEIKQARVEQIAQSELQQRNPQYANNPMLLQFFEQQVGQQLVQQQVLLEEAHRLDIQATDDDVRQYLRTGPSGEVLYPEGKFIGEDAYRQLIDDRLHESVTDFEQSIKDDITIRRLQAFITGGVTVSDKEVQDTYRKQNIKIKFDYAVISADDVSKTINPSDSELEAFFKKNAARYAQAVPEARTISYFAFTADQIPGGVQQPTQQAIQQYYREHVIDYSVPEQAKSRHILISLAENADAKTVAAAKAKADLVLKQLKAGGSWTDLAKKDSDDPGSKDSGGELGFAERGKMVPSFDNAIFTQKIGDIEIVRSNFGFHMVQVEDRQPAHTKAVNEVLPEIQATLVRQNSADAQARYAQTLTSEAIKNGMEKTAAAHHLQLVTTQPVAHDGVIAALPDSTQLLAKAFQGKQGDPPQSAPTGEGYAIFQVTGITPAHAPTFADWKTHVLDDYREEQLPMLMSQKTKALADQAKATNDLAKAAKAAGATVKTSDLIGEAGQVPDFGAVGQVAPQLFDMNVGAISGPIETGRTGVVAKIDDKQQPTADEIAKNVDQTRDQLLDQRRNQAFSVFLSGVWDNYKKHKLIQINNKAPGQQAPGM</sequence>
<evidence type="ECO:0000259" key="14">
    <source>
        <dbReference type="PROSITE" id="PS50198"/>
    </source>
</evidence>
<comment type="similarity">
    <text evidence="8">Belongs to the PpiD chaperone family.</text>
</comment>
<feature type="transmembrane region" description="Helical" evidence="13">
    <location>
        <begin position="12"/>
        <end position="32"/>
    </location>
</feature>
<dbReference type="InterPro" id="IPR046357">
    <property type="entry name" value="PPIase_dom_sf"/>
</dbReference>
<accession>A0A2N9LNV3</accession>
<evidence type="ECO:0000256" key="2">
    <source>
        <dbReference type="ARBA" id="ARBA00022475"/>
    </source>
</evidence>
<evidence type="ECO:0000256" key="6">
    <source>
        <dbReference type="ARBA" id="ARBA00023136"/>
    </source>
</evidence>
<evidence type="ECO:0000313" key="15">
    <source>
        <dbReference type="EMBL" id="SPE24927.1"/>
    </source>
</evidence>
<evidence type="ECO:0000256" key="1">
    <source>
        <dbReference type="ARBA" id="ARBA00004382"/>
    </source>
</evidence>
<evidence type="ECO:0000256" key="12">
    <source>
        <dbReference type="SAM" id="MobiDB-lite"/>
    </source>
</evidence>
<dbReference type="GO" id="GO:0005886">
    <property type="term" value="C:plasma membrane"/>
    <property type="evidence" value="ECO:0007669"/>
    <property type="project" value="UniProtKB-SubCell"/>
</dbReference>
<dbReference type="AlphaFoldDB" id="A0A2N9LNV3"/>
<feature type="region of interest" description="Disordered" evidence="12">
    <location>
        <begin position="325"/>
        <end position="347"/>
    </location>
</feature>
<proteinExistence type="inferred from homology"/>
<dbReference type="InterPro" id="IPR027304">
    <property type="entry name" value="Trigger_fact/SurA_dom_sf"/>
</dbReference>
<dbReference type="SUPFAM" id="SSF109998">
    <property type="entry name" value="Triger factor/SurA peptide-binding domain-like"/>
    <property type="match status" value="1"/>
</dbReference>
<dbReference type="OrthoDB" id="14196at2"/>
<dbReference type="PANTHER" id="PTHR47529">
    <property type="entry name" value="PEPTIDYL-PROLYL CIS-TRANS ISOMERASE D"/>
    <property type="match status" value="1"/>
</dbReference>
<dbReference type="PANTHER" id="PTHR47529:SF1">
    <property type="entry name" value="PERIPLASMIC CHAPERONE PPID"/>
    <property type="match status" value="1"/>
</dbReference>
<feature type="domain" description="PpiC" evidence="14">
    <location>
        <begin position="283"/>
        <end position="384"/>
    </location>
</feature>
<keyword evidence="11 15" id="KW-0413">Isomerase</keyword>
<dbReference type="Proteomes" id="UP000239735">
    <property type="component" value="Unassembled WGS sequence"/>
</dbReference>
<dbReference type="Pfam" id="PF13145">
    <property type="entry name" value="Rotamase_2"/>
    <property type="match status" value="1"/>
</dbReference>
<evidence type="ECO:0000256" key="8">
    <source>
        <dbReference type="ARBA" id="ARBA00038408"/>
    </source>
</evidence>
<keyword evidence="6 13" id="KW-0472">Membrane</keyword>
<evidence type="ECO:0000256" key="3">
    <source>
        <dbReference type="ARBA" id="ARBA00022519"/>
    </source>
</evidence>
<dbReference type="Gene3D" id="1.10.4030.10">
    <property type="entry name" value="Porin chaperone SurA, peptide-binding domain"/>
    <property type="match status" value="1"/>
</dbReference>
<organism evidence="15 16">
    <name type="scientific">Candidatus Sulfuritelmatomonas gaucii</name>
    <dbReference type="NCBI Taxonomy" id="2043161"/>
    <lineage>
        <taxon>Bacteria</taxon>
        <taxon>Pseudomonadati</taxon>
        <taxon>Acidobacteriota</taxon>
        <taxon>Terriglobia</taxon>
        <taxon>Terriglobales</taxon>
        <taxon>Acidobacteriaceae</taxon>
        <taxon>Candidatus Sulfuritelmatomonas</taxon>
    </lineage>
</organism>
<dbReference type="InterPro" id="IPR052029">
    <property type="entry name" value="PpiD_chaperone"/>
</dbReference>
<keyword evidence="3" id="KW-0997">Cell inner membrane</keyword>
<dbReference type="SUPFAM" id="SSF54534">
    <property type="entry name" value="FKBP-like"/>
    <property type="match status" value="2"/>
</dbReference>
<keyword evidence="7" id="KW-0143">Chaperone</keyword>
<dbReference type="Gene3D" id="3.10.50.40">
    <property type="match status" value="2"/>
</dbReference>
<evidence type="ECO:0000256" key="9">
    <source>
        <dbReference type="ARBA" id="ARBA00040743"/>
    </source>
</evidence>
<reference evidence="16" key="1">
    <citation type="submission" date="2018-02" db="EMBL/GenBank/DDBJ databases">
        <authorList>
            <person name="Hausmann B."/>
        </authorList>
    </citation>
    <scope>NUCLEOTIDE SEQUENCE [LARGE SCALE GENOMIC DNA]</scope>
    <source>
        <strain evidence="16">Peat soil MAG SbA5</strain>
    </source>
</reference>
<feature type="compositionally biased region" description="Basic and acidic residues" evidence="12">
    <location>
        <begin position="327"/>
        <end position="347"/>
    </location>
</feature>
<evidence type="ECO:0000256" key="10">
    <source>
        <dbReference type="ARBA" id="ARBA00042775"/>
    </source>
</evidence>
<dbReference type="Pfam" id="PF13624">
    <property type="entry name" value="SurA_N_3"/>
    <property type="match status" value="1"/>
</dbReference>
<evidence type="ECO:0000256" key="5">
    <source>
        <dbReference type="ARBA" id="ARBA00022989"/>
    </source>
</evidence>
<dbReference type="Pfam" id="PF13616">
    <property type="entry name" value="Rotamase_3"/>
    <property type="match status" value="1"/>
</dbReference>
<dbReference type="PROSITE" id="PS50198">
    <property type="entry name" value="PPIC_PPIASE_2"/>
    <property type="match status" value="1"/>
</dbReference>